<comment type="similarity">
    <text evidence="3 11">Belongs to the MnmG family.</text>
</comment>
<feature type="binding site" evidence="11">
    <location>
        <position position="368"/>
    </location>
    <ligand>
        <name>FAD</name>
        <dbReference type="ChEBI" id="CHEBI:57692"/>
    </ligand>
</feature>
<dbReference type="Gene3D" id="1.10.10.1800">
    <property type="entry name" value="tRNA uridine 5-carboxymethylaminomethyl modification enzyme MnmG/GidA"/>
    <property type="match status" value="1"/>
</dbReference>
<evidence type="ECO:0000259" key="12">
    <source>
        <dbReference type="SMART" id="SM01228"/>
    </source>
</evidence>
<evidence type="ECO:0000256" key="11">
    <source>
        <dbReference type="HAMAP-Rule" id="MF_00129"/>
    </source>
</evidence>
<feature type="binding site" evidence="11">
    <location>
        <begin position="271"/>
        <end position="285"/>
    </location>
    <ligand>
        <name>NAD(+)</name>
        <dbReference type="ChEBI" id="CHEBI:57540"/>
    </ligand>
</feature>
<evidence type="ECO:0000256" key="5">
    <source>
        <dbReference type="ARBA" id="ARBA00022630"/>
    </source>
</evidence>
<dbReference type="InterPro" id="IPR004416">
    <property type="entry name" value="MnmG"/>
</dbReference>
<dbReference type="Proteomes" id="UP000241762">
    <property type="component" value="Chromosome"/>
</dbReference>
<dbReference type="SMART" id="SM01228">
    <property type="entry name" value="GIDA_assoc_3"/>
    <property type="match status" value="1"/>
</dbReference>
<evidence type="ECO:0000256" key="7">
    <source>
        <dbReference type="ARBA" id="ARBA00022827"/>
    </source>
</evidence>
<evidence type="ECO:0000256" key="4">
    <source>
        <dbReference type="ARBA" id="ARBA00020461"/>
    </source>
</evidence>
<feature type="binding site" evidence="11">
    <location>
        <position position="179"/>
    </location>
    <ligand>
        <name>FAD</name>
        <dbReference type="ChEBI" id="CHEBI:57692"/>
    </ligand>
</feature>
<dbReference type="SUPFAM" id="SSF51905">
    <property type="entry name" value="FAD/NAD(P)-binding domain"/>
    <property type="match status" value="1"/>
</dbReference>
<dbReference type="PANTHER" id="PTHR11806:SF0">
    <property type="entry name" value="PROTEIN MTO1 HOMOLOG, MITOCHONDRIAL"/>
    <property type="match status" value="1"/>
</dbReference>
<feature type="binding site" evidence="11">
    <location>
        <position position="124"/>
    </location>
    <ligand>
        <name>FAD</name>
        <dbReference type="ChEBI" id="CHEBI:57692"/>
    </ligand>
</feature>
<evidence type="ECO:0000256" key="2">
    <source>
        <dbReference type="ARBA" id="ARBA00003717"/>
    </source>
</evidence>
<keyword evidence="14" id="KW-1185">Reference proteome</keyword>
<dbReference type="PROSITE" id="PS01280">
    <property type="entry name" value="GIDA_1"/>
    <property type="match status" value="1"/>
</dbReference>
<evidence type="ECO:0000256" key="9">
    <source>
        <dbReference type="ARBA" id="ARBA00025948"/>
    </source>
</evidence>
<organism evidence="13 14">
    <name type="scientific">Candidatus Phycorickettsia trachydisci</name>
    <dbReference type="NCBI Taxonomy" id="2115978"/>
    <lineage>
        <taxon>Bacteria</taxon>
        <taxon>Pseudomonadati</taxon>
        <taxon>Pseudomonadota</taxon>
        <taxon>Alphaproteobacteria</taxon>
        <taxon>Rickettsiales</taxon>
        <taxon>Rickettsiaceae</taxon>
        <taxon>Candidatus Phycorickettsia</taxon>
    </lineage>
</organism>
<feature type="binding site" evidence="11">
    <location>
        <begin position="12"/>
        <end position="17"/>
    </location>
    <ligand>
        <name>FAD</name>
        <dbReference type="ChEBI" id="CHEBI:57692"/>
    </ligand>
</feature>
<dbReference type="InterPro" id="IPR044920">
    <property type="entry name" value="MnmG_C_subdom_sf"/>
</dbReference>
<evidence type="ECO:0000313" key="14">
    <source>
        <dbReference type="Proteomes" id="UP000241762"/>
    </source>
</evidence>
<dbReference type="InterPro" id="IPR040131">
    <property type="entry name" value="MnmG_N"/>
</dbReference>
<dbReference type="InterPro" id="IPR026904">
    <property type="entry name" value="MnmG_C"/>
</dbReference>
<dbReference type="PROSITE" id="PS01281">
    <property type="entry name" value="GIDA_2"/>
    <property type="match status" value="1"/>
</dbReference>
<dbReference type="Pfam" id="PF21680">
    <property type="entry name" value="GIDA_C_1st"/>
    <property type="match status" value="1"/>
</dbReference>
<dbReference type="FunFam" id="3.50.50.60:FF:000145">
    <property type="entry name" value="tRNA uridine 5-carboxymethylaminomethyl modification enzyme"/>
    <property type="match status" value="1"/>
</dbReference>
<comment type="subunit">
    <text evidence="9 11">Homodimer. Heterotetramer of two MnmE and two MnmG subunits.</text>
</comment>
<dbReference type="GO" id="GO:0005737">
    <property type="term" value="C:cytoplasm"/>
    <property type="evidence" value="ECO:0007669"/>
    <property type="project" value="UniProtKB-SubCell"/>
</dbReference>
<accession>A0A2P1P9Z3</accession>
<comment type="subcellular location">
    <subcellularLocation>
        <location evidence="11">Cytoplasm</location>
    </subcellularLocation>
</comment>
<dbReference type="InterPro" id="IPR002218">
    <property type="entry name" value="MnmG-rel"/>
</dbReference>
<evidence type="ECO:0000256" key="10">
    <source>
        <dbReference type="ARBA" id="ARBA00031800"/>
    </source>
</evidence>
<dbReference type="KEGG" id="ptc:phytr_11400"/>
<keyword evidence="5 11" id="KW-0285">Flavoprotein</keyword>
<dbReference type="HAMAP" id="MF_00129">
    <property type="entry name" value="MnmG_GidA"/>
    <property type="match status" value="1"/>
</dbReference>
<proteinExistence type="inferred from homology"/>
<comment type="cofactor">
    <cofactor evidence="1 11">
        <name>FAD</name>
        <dbReference type="ChEBI" id="CHEBI:57692"/>
    </cofactor>
</comment>
<dbReference type="AlphaFoldDB" id="A0A2P1P9Z3"/>
<dbReference type="InterPro" id="IPR049312">
    <property type="entry name" value="GIDA_C_N"/>
</dbReference>
<dbReference type="RefSeq" id="WP_106874882.1">
    <property type="nucleotide sequence ID" value="NZ_CP027845.1"/>
</dbReference>
<sequence>MHKNHYDVIVIGGGHAGVEAAAASSRMQAKTLLITKDVNNLGELSCNPAIGGVGKGTLVKEIDALDGVMGRITDQAGIHYKMLNESRGAAVWGPRAQVDRSLYKAAMQKEMCNYPNLSCLFASVEDLIIKAGKVCGVVLEDGSEILAESVVLTTGTFLSGVIHIGLTNFPAGRINEKPSYGLSNTLKSCGFEVARLKTGTPPRIDSRTIDYSNLETQYGDSIPSPFSEMIEKVHVKQIPCFITRTTEETHEIIRANLGKSAMYGGAIQSVGPRYCPSIEDKIVKFAQKTSHQIFLEPEGLDSFWVYPNGISTSLPEEAQKEFLKTIPGLEKAQMLRPGYAIEYDYVDPRELKMTLETKKVKGFFLAGQINGTTGYEEAGAQGIIAGINAALSAKQQGQFILDRSDAYIGVMIDDLITTGVTEPYRMFTSRSEYRITLRADNADLRLTQKGIEVGCILNERYKLFEQKKEKLFTSREVLKNYSITSSRLASLGFKIAQDGSKKTAFELLGLPNFDLESVISIFPDIANVAKKYLDLLTTESKYEKYLEKQNLDIELLKKEMEAKLPEDINYDSIKALPTELKEKLKKVNPVTFAAAKYISGMTPAALMAILIHAKTHC</sequence>
<dbReference type="GO" id="GO:0050660">
    <property type="term" value="F:flavin adenine dinucleotide binding"/>
    <property type="evidence" value="ECO:0007669"/>
    <property type="project" value="UniProtKB-UniRule"/>
</dbReference>
<dbReference type="Pfam" id="PF13932">
    <property type="entry name" value="SAM_GIDA_C"/>
    <property type="match status" value="1"/>
</dbReference>
<protein>
    <recommendedName>
        <fullName evidence="4 11">tRNA uridine 5-carboxymethylaminomethyl modification enzyme MnmG</fullName>
    </recommendedName>
    <alternativeName>
        <fullName evidence="10 11">Glucose-inhibited division protein A</fullName>
    </alternativeName>
</protein>
<evidence type="ECO:0000313" key="13">
    <source>
        <dbReference type="EMBL" id="AVP88065.1"/>
    </source>
</evidence>
<evidence type="ECO:0000256" key="6">
    <source>
        <dbReference type="ARBA" id="ARBA00022694"/>
    </source>
</evidence>
<dbReference type="EMBL" id="CP027845">
    <property type="protein sequence ID" value="AVP88065.1"/>
    <property type="molecule type" value="Genomic_DNA"/>
</dbReference>
<dbReference type="Gene3D" id="1.10.150.570">
    <property type="entry name" value="GidA associated domain, C-terminal subdomain"/>
    <property type="match status" value="1"/>
</dbReference>
<dbReference type="FunFam" id="1.10.150.570:FF:000001">
    <property type="entry name" value="tRNA uridine 5-carboxymethylaminomethyl modification enzyme MnmG"/>
    <property type="match status" value="1"/>
</dbReference>
<dbReference type="InterPro" id="IPR047001">
    <property type="entry name" value="MnmG_C_subdom"/>
</dbReference>
<dbReference type="GO" id="GO:0030488">
    <property type="term" value="P:tRNA methylation"/>
    <property type="evidence" value="ECO:0007669"/>
    <property type="project" value="TreeGrafter"/>
</dbReference>
<dbReference type="OrthoDB" id="9815560at2"/>
<keyword evidence="11" id="KW-0963">Cytoplasm</keyword>
<gene>
    <name evidence="11" type="primary">mnmG</name>
    <name evidence="11" type="synonym">gidA</name>
    <name evidence="13" type="ORF">phytr_11400</name>
</gene>
<dbReference type="PANTHER" id="PTHR11806">
    <property type="entry name" value="GLUCOSE INHIBITED DIVISION PROTEIN A"/>
    <property type="match status" value="1"/>
</dbReference>
<keyword evidence="6 11" id="KW-0819">tRNA processing</keyword>
<dbReference type="FunFam" id="3.50.50.60:FF:000002">
    <property type="entry name" value="tRNA uridine 5-carboxymethylaminomethyl modification enzyme MnmG"/>
    <property type="match status" value="1"/>
</dbReference>
<evidence type="ECO:0000256" key="1">
    <source>
        <dbReference type="ARBA" id="ARBA00001974"/>
    </source>
</evidence>
<dbReference type="NCBIfam" id="TIGR00136">
    <property type="entry name" value="mnmG_gidA"/>
    <property type="match status" value="1"/>
</dbReference>
<feature type="domain" description="tRNA uridine 5-carboxymethylaminomethyl modification enzyme C-terminal subdomain" evidence="12">
    <location>
        <begin position="540"/>
        <end position="611"/>
    </location>
</feature>
<keyword evidence="8 11" id="KW-0520">NAD</keyword>
<keyword evidence="7 11" id="KW-0274">FAD</keyword>
<dbReference type="Gene3D" id="3.50.50.60">
    <property type="entry name" value="FAD/NAD(P)-binding domain"/>
    <property type="match status" value="2"/>
</dbReference>
<dbReference type="InterPro" id="IPR020595">
    <property type="entry name" value="MnmG-rel_CS"/>
</dbReference>
<comment type="function">
    <text evidence="2 11">NAD-binding protein involved in the addition of a carboxymethylaminomethyl (cmnm) group at the wobble position (U34) of certain tRNAs, forming tRNA-cmnm(5)s(2)U34.</text>
</comment>
<evidence type="ECO:0000256" key="3">
    <source>
        <dbReference type="ARBA" id="ARBA00007653"/>
    </source>
</evidence>
<dbReference type="Pfam" id="PF01134">
    <property type="entry name" value="GIDA"/>
    <property type="match status" value="1"/>
</dbReference>
<reference evidence="13 14" key="1">
    <citation type="submission" date="2018-03" db="EMBL/GenBank/DDBJ databases">
        <title>A gene transfer event suggests a long-term partnership between eustigmatophyte algae and a novel lineage of endosymbiotic bacteria.</title>
        <authorList>
            <person name="Yurchenko T."/>
            <person name="Sevcikova T."/>
            <person name="Pribyl P."/>
            <person name="El Karkouri K."/>
            <person name="Klimes V."/>
            <person name="Amaral R."/>
            <person name="Zbrankova V."/>
            <person name="Kim E."/>
            <person name="Raoult D."/>
            <person name="Santos L.M.A."/>
            <person name="Elias M."/>
        </authorList>
    </citation>
    <scope>NUCLEOTIDE SEQUENCE [LARGE SCALE GENOMIC DNA]</scope>
    <source>
        <strain evidence="13">CCALA 838</strain>
    </source>
</reference>
<dbReference type="InterPro" id="IPR036188">
    <property type="entry name" value="FAD/NAD-bd_sf"/>
</dbReference>
<evidence type="ECO:0000256" key="8">
    <source>
        <dbReference type="ARBA" id="ARBA00023027"/>
    </source>
</evidence>
<name>A0A2P1P9Z3_9RICK</name>
<dbReference type="GO" id="GO:0002098">
    <property type="term" value="P:tRNA wobble uridine modification"/>
    <property type="evidence" value="ECO:0007669"/>
    <property type="project" value="InterPro"/>
</dbReference>